<reference evidence="5 6" key="1">
    <citation type="submission" date="2015-05" db="EMBL/GenBank/DDBJ databases">
        <authorList>
            <person name="Wang D.B."/>
            <person name="Wang M."/>
        </authorList>
    </citation>
    <scope>NUCLEOTIDE SEQUENCE [LARGE SCALE GENOMIC DNA]</scope>
    <source>
        <strain evidence="5 6">IMCC 12053</strain>
    </source>
</reference>
<protein>
    <submittedName>
        <fullName evidence="5">Uncharacterized protein</fullName>
    </submittedName>
</protein>
<comment type="subcellular location">
    <subcellularLocation>
        <location evidence="1">Membrane</location>
        <topology evidence="1">Multi-pass membrane protein</topology>
    </subcellularLocation>
</comment>
<name>A0A0N9ZII0_9RHOB</name>
<dbReference type="GO" id="GO:0016020">
    <property type="term" value="C:membrane"/>
    <property type="evidence" value="ECO:0007669"/>
    <property type="project" value="UniProtKB-SubCell"/>
</dbReference>
<accession>A0A0N9ZII0</accession>
<keyword evidence="2" id="KW-0812">Transmembrane</keyword>
<evidence type="ECO:0000313" key="5">
    <source>
        <dbReference type="EMBL" id="ALI56474.1"/>
    </source>
</evidence>
<evidence type="ECO:0000313" key="6">
    <source>
        <dbReference type="Proteomes" id="UP000064920"/>
    </source>
</evidence>
<organism evidence="5 6">
    <name type="scientific">Celeribacter marinus</name>
    <dbReference type="NCBI Taxonomy" id="1397108"/>
    <lineage>
        <taxon>Bacteria</taxon>
        <taxon>Pseudomonadati</taxon>
        <taxon>Pseudomonadota</taxon>
        <taxon>Alphaproteobacteria</taxon>
        <taxon>Rhodobacterales</taxon>
        <taxon>Roseobacteraceae</taxon>
        <taxon>Celeribacter</taxon>
    </lineage>
</organism>
<proteinExistence type="predicted"/>
<dbReference type="KEGG" id="cmar:IMCC12053_2527"/>
<dbReference type="EMBL" id="CP012023">
    <property type="protein sequence ID" value="ALI56474.1"/>
    <property type="molecule type" value="Genomic_DNA"/>
</dbReference>
<dbReference type="Pfam" id="PF07681">
    <property type="entry name" value="DoxX"/>
    <property type="match status" value="1"/>
</dbReference>
<dbReference type="Proteomes" id="UP000064920">
    <property type="component" value="Chromosome"/>
</dbReference>
<sequence>MTDFFDRITRTSTYALPVFARIIFAAVLLRYFWGSALTKLDGIFTPSLGAYAQIFPRQMEAAGYDASQLGAFHWLVVMGGTYAEFILPALIVVGLFTRIAALGMIGFTVVQSLTDIIGHKADPTTIGAWFDRASDALILDQRAFWVFLFATLVGMGAGSLSLDALLNSRLKQSDYTSDKAA</sequence>
<evidence type="ECO:0000256" key="3">
    <source>
        <dbReference type="ARBA" id="ARBA00022989"/>
    </source>
</evidence>
<evidence type="ECO:0000256" key="2">
    <source>
        <dbReference type="ARBA" id="ARBA00022692"/>
    </source>
</evidence>
<evidence type="ECO:0000256" key="4">
    <source>
        <dbReference type="ARBA" id="ARBA00023136"/>
    </source>
</evidence>
<dbReference type="PATRIC" id="fig|1397108.4.peg.2582"/>
<gene>
    <name evidence="5" type="ORF">IMCC12053_2527</name>
</gene>
<dbReference type="InterPro" id="IPR032808">
    <property type="entry name" value="DoxX"/>
</dbReference>
<dbReference type="AlphaFoldDB" id="A0A0N9ZII0"/>
<keyword evidence="4" id="KW-0472">Membrane</keyword>
<evidence type="ECO:0000256" key="1">
    <source>
        <dbReference type="ARBA" id="ARBA00004141"/>
    </source>
</evidence>
<keyword evidence="6" id="KW-1185">Reference proteome</keyword>
<dbReference type="OrthoDB" id="121744at2"/>
<dbReference type="STRING" id="1397108.IMCC12053_2527"/>
<dbReference type="RefSeq" id="WP_062219483.1">
    <property type="nucleotide sequence ID" value="NZ_CP012023.1"/>
</dbReference>
<keyword evidence="3" id="KW-1133">Transmembrane helix</keyword>